<evidence type="ECO:0000259" key="5">
    <source>
        <dbReference type="PROSITE" id="PS50941"/>
    </source>
</evidence>
<evidence type="ECO:0000256" key="4">
    <source>
        <dbReference type="SAM" id="SignalP"/>
    </source>
</evidence>
<dbReference type="SUPFAM" id="SSF57016">
    <property type="entry name" value="Plant lectins/antimicrobial peptides"/>
    <property type="match status" value="1"/>
</dbReference>
<feature type="region of interest" description="Disordered" evidence="3">
    <location>
        <begin position="112"/>
        <end position="170"/>
    </location>
</feature>
<evidence type="ECO:0000256" key="2">
    <source>
        <dbReference type="PROSITE-ProRule" id="PRU00261"/>
    </source>
</evidence>
<evidence type="ECO:0000256" key="3">
    <source>
        <dbReference type="SAM" id="MobiDB-lite"/>
    </source>
</evidence>
<feature type="disulfide bond" evidence="2">
    <location>
        <begin position="72"/>
        <end position="84"/>
    </location>
</feature>
<protein>
    <submittedName>
        <fullName evidence="6">Carbohydrate-binding module family 18 protein</fullName>
    </submittedName>
</protein>
<comment type="caution">
    <text evidence="2">Lacks conserved residue(s) required for the propagation of feature annotation.</text>
</comment>
<sequence>MHCNIALVAAAVSLVGAIPHSGGHVHRHPQRAAQHLAQRSPASSPLASLAGRAADNNSGPIGQCGGTSGITCPQGLCCSPFNFCGVGPNYCGTGCQPGYGTCSSANATGATGQNDPNAPHPTSSAGGPPPNKPTSDPVKGNPPPSPYSGGQGSDSYKHYTGNGEPSSGWPSQDSWVSFDHMWNSNLQLISSSCVEFSQTINSKDENNDLKSAIQSVANDANIDPRFVLAIVMQESKGCVRAPTTTYSVPNPGLMQSHDGSGTCNSAGSGQVPCPSSTIEQMVRDGVDGTASGDGLKQGIARAGCDDVSRYYKAARIYNSGSIPSSGDLGAAGATTCYASDIANRLTGWVNAPHGCTS</sequence>
<feature type="chain" id="PRO_5025355130" evidence="4">
    <location>
        <begin position="18"/>
        <end position="357"/>
    </location>
</feature>
<dbReference type="Gene3D" id="1.10.530.10">
    <property type="match status" value="1"/>
</dbReference>
<reference evidence="6" key="1">
    <citation type="journal article" date="2020" name="Stud. Mycol.">
        <title>101 Dothideomycetes genomes: a test case for predicting lifestyles and emergence of pathogens.</title>
        <authorList>
            <person name="Haridas S."/>
            <person name="Albert R."/>
            <person name="Binder M."/>
            <person name="Bloem J."/>
            <person name="Labutti K."/>
            <person name="Salamov A."/>
            <person name="Andreopoulos B."/>
            <person name="Baker S."/>
            <person name="Barry K."/>
            <person name="Bills G."/>
            <person name="Bluhm B."/>
            <person name="Cannon C."/>
            <person name="Castanera R."/>
            <person name="Culley D."/>
            <person name="Daum C."/>
            <person name="Ezra D."/>
            <person name="Gonzalez J."/>
            <person name="Henrissat B."/>
            <person name="Kuo A."/>
            <person name="Liang C."/>
            <person name="Lipzen A."/>
            <person name="Lutzoni F."/>
            <person name="Magnuson J."/>
            <person name="Mondo S."/>
            <person name="Nolan M."/>
            <person name="Ohm R."/>
            <person name="Pangilinan J."/>
            <person name="Park H.-J."/>
            <person name="Ramirez L."/>
            <person name="Alfaro M."/>
            <person name="Sun H."/>
            <person name="Tritt A."/>
            <person name="Yoshinaga Y."/>
            <person name="Zwiers L.-H."/>
            <person name="Turgeon B."/>
            <person name="Goodwin S."/>
            <person name="Spatafora J."/>
            <person name="Crous P."/>
            <person name="Grigoriev I."/>
        </authorList>
    </citation>
    <scope>NUCLEOTIDE SEQUENCE</scope>
    <source>
        <strain evidence="6">CBS 480.64</strain>
    </source>
</reference>
<feature type="compositionally biased region" description="Polar residues" evidence="3">
    <location>
        <begin position="112"/>
        <end position="125"/>
    </location>
</feature>
<feature type="domain" description="Chitin-binding type-1" evidence="5">
    <location>
        <begin position="61"/>
        <end position="104"/>
    </location>
</feature>
<keyword evidence="2" id="KW-1015">Disulfide bond</keyword>
<dbReference type="InterPro" id="IPR036861">
    <property type="entry name" value="Endochitinase-like_sf"/>
</dbReference>
<evidence type="ECO:0000256" key="1">
    <source>
        <dbReference type="ARBA" id="ARBA00022669"/>
    </source>
</evidence>
<dbReference type="PROSITE" id="PS50941">
    <property type="entry name" value="CHIT_BIND_I_2"/>
    <property type="match status" value="1"/>
</dbReference>
<dbReference type="InterPro" id="IPR023346">
    <property type="entry name" value="Lysozyme-like_dom_sf"/>
</dbReference>
<dbReference type="Gene3D" id="3.30.60.10">
    <property type="entry name" value="Endochitinase-like"/>
    <property type="match status" value="1"/>
</dbReference>
<dbReference type="GO" id="GO:0008061">
    <property type="term" value="F:chitin binding"/>
    <property type="evidence" value="ECO:0007669"/>
    <property type="project" value="UniProtKB-UniRule"/>
</dbReference>
<accession>A0A6A7BW21</accession>
<gene>
    <name evidence="6" type="ORF">K470DRAFT_259012</name>
</gene>
<feature type="disulfide bond" evidence="2">
    <location>
        <begin position="77"/>
        <end position="91"/>
    </location>
</feature>
<dbReference type="OrthoDB" id="1193027at2759"/>
<dbReference type="InterPro" id="IPR001002">
    <property type="entry name" value="Chitin-bd_1"/>
</dbReference>
<dbReference type="Pfam" id="PF00187">
    <property type="entry name" value="Chitin_bind_1"/>
    <property type="match status" value="1"/>
</dbReference>
<keyword evidence="7" id="KW-1185">Reference proteome</keyword>
<dbReference type="SMART" id="SM00270">
    <property type="entry name" value="ChtBD1"/>
    <property type="match status" value="1"/>
</dbReference>
<keyword evidence="1 2" id="KW-0147">Chitin-binding</keyword>
<dbReference type="EMBL" id="MU005995">
    <property type="protein sequence ID" value="KAF2859252.1"/>
    <property type="molecule type" value="Genomic_DNA"/>
</dbReference>
<evidence type="ECO:0000313" key="6">
    <source>
        <dbReference type="EMBL" id="KAF2859252.1"/>
    </source>
</evidence>
<keyword evidence="4" id="KW-0732">Signal</keyword>
<dbReference type="AlphaFoldDB" id="A0A6A7BW21"/>
<dbReference type="SUPFAM" id="SSF53955">
    <property type="entry name" value="Lysozyme-like"/>
    <property type="match status" value="1"/>
</dbReference>
<feature type="signal peptide" evidence="4">
    <location>
        <begin position="1"/>
        <end position="17"/>
    </location>
</feature>
<dbReference type="Proteomes" id="UP000799421">
    <property type="component" value="Unassembled WGS sequence"/>
</dbReference>
<proteinExistence type="predicted"/>
<organism evidence="6 7">
    <name type="scientific">Piedraia hortae CBS 480.64</name>
    <dbReference type="NCBI Taxonomy" id="1314780"/>
    <lineage>
        <taxon>Eukaryota</taxon>
        <taxon>Fungi</taxon>
        <taxon>Dikarya</taxon>
        <taxon>Ascomycota</taxon>
        <taxon>Pezizomycotina</taxon>
        <taxon>Dothideomycetes</taxon>
        <taxon>Dothideomycetidae</taxon>
        <taxon>Capnodiales</taxon>
        <taxon>Piedraiaceae</taxon>
        <taxon>Piedraia</taxon>
    </lineage>
</organism>
<name>A0A6A7BW21_9PEZI</name>
<evidence type="ECO:0000313" key="7">
    <source>
        <dbReference type="Proteomes" id="UP000799421"/>
    </source>
</evidence>